<dbReference type="GO" id="GO:0016020">
    <property type="term" value="C:membrane"/>
    <property type="evidence" value="ECO:0007669"/>
    <property type="project" value="InterPro"/>
</dbReference>
<comment type="caution">
    <text evidence="3">The sequence shown here is derived from an EMBL/GenBank/DDBJ whole genome shotgun (WGS) entry which is preliminary data.</text>
</comment>
<evidence type="ECO:0000313" key="3">
    <source>
        <dbReference type="EMBL" id="EFR33634.1"/>
    </source>
</evidence>
<feature type="transmembrane region" description="Helical" evidence="1">
    <location>
        <begin position="344"/>
        <end position="366"/>
    </location>
</feature>
<proteinExistence type="predicted"/>
<accession>E4KWZ7</accession>
<dbReference type="AlphaFoldDB" id="E4KWZ7"/>
<dbReference type="OrthoDB" id="4005at2"/>
<dbReference type="PANTHER" id="PTHR37814:SF1">
    <property type="entry name" value="MEMBRANE PROTEIN"/>
    <property type="match status" value="1"/>
</dbReference>
<feature type="transmembrane region" description="Helical" evidence="1">
    <location>
        <begin position="40"/>
        <end position="59"/>
    </location>
</feature>
<dbReference type="Proteomes" id="UP000003705">
    <property type="component" value="Unassembled WGS sequence"/>
</dbReference>
<dbReference type="InterPro" id="IPR001734">
    <property type="entry name" value="Na/solute_symporter"/>
</dbReference>
<dbReference type="PROSITE" id="PS50283">
    <property type="entry name" value="NA_SOLUT_SYMP_3"/>
    <property type="match status" value="1"/>
</dbReference>
<dbReference type="PANTHER" id="PTHR37814">
    <property type="entry name" value="CONSERVED MEMBRANE PROTEIN"/>
    <property type="match status" value="1"/>
</dbReference>
<gene>
    <name evidence="3" type="ORF">HMPREF9286_1679</name>
</gene>
<keyword evidence="2" id="KW-0732">Signal</keyword>
<dbReference type="GO" id="GO:0022857">
    <property type="term" value="F:transmembrane transporter activity"/>
    <property type="evidence" value="ECO:0007669"/>
    <property type="project" value="InterPro"/>
</dbReference>
<evidence type="ECO:0000313" key="4">
    <source>
        <dbReference type="Proteomes" id="UP000003705"/>
    </source>
</evidence>
<name>E4KWZ7_9FIRM</name>
<dbReference type="RefSeq" id="WP_005955147.1">
    <property type="nucleotide sequence ID" value="NZ_AENP01000004.1"/>
</dbReference>
<feature type="signal peptide" evidence="2">
    <location>
        <begin position="1"/>
        <end position="23"/>
    </location>
</feature>
<organism evidence="3 4">
    <name type="scientific">Peptoniphilus harei ACS-146-V-Sch2b</name>
    <dbReference type="NCBI Taxonomy" id="908338"/>
    <lineage>
        <taxon>Bacteria</taxon>
        <taxon>Bacillati</taxon>
        <taxon>Bacillota</taxon>
        <taxon>Tissierellia</taxon>
        <taxon>Tissierellales</taxon>
        <taxon>Peptoniphilaceae</taxon>
        <taxon>Peptoniphilus</taxon>
    </lineage>
</organism>
<protein>
    <submittedName>
        <fullName evidence="3">Putative membrane protein</fullName>
    </submittedName>
</protein>
<keyword evidence="1" id="KW-1133">Transmembrane helix</keyword>
<dbReference type="EMBL" id="AENP01000004">
    <property type="protein sequence ID" value="EFR33634.1"/>
    <property type="molecule type" value="Genomic_DNA"/>
</dbReference>
<feature type="transmembrane region" description="Helical" evidence="1">
    <location>
        <begin position="118"/>
        <end position="141"/>
    </location>
</feature>
<feature type="chain" id="PRO_5039228321" evidence="2">
    <location>
        <begin position="24"/>
        <end position="387"/>
    </location>
</feature>
<feature type="transmembrane region" description="Helical" evidence="1">
    <location>
        <begin position="94"/>
        <end position="112"/>
    </location>
</feature>
<dbReference type="Gene3D" id="1.20.1740.10">
    <property type="entry name" value="Amino acid/polyamine transporter I"/>
    <property type="match status" value="1"/>
</dbReference>
<feature type="transmembrane region" description="Helical" evidence="1">
    <location>
        <begin position="278"/>
        <end position="299"/>
    </location>
</feature>
<feature type="transmembrane region" description="Helical" evidence="1">
    <location>
        <begin position="229"/>
        <end position="248"/>
    </location>
</feature>
<keyword evidence="1" id="KW-0812">Transmembrane</keyword>
<dbReference type="eggNOG" id="COG3949">
    <property type="taxonomic scope" value="Bacteria"/>
</dbReference>
<evidence type="ECO:0000256" key="1">
    <source>
        <dbReference type="SAM" id="Phobius"/>
    </source>
</evidence>
<reference evidence="3 4" key="1">
    <citation type="submission" date="2010-10" db="EMBL/GenBank/DDBJ databases">
        <authorList>
            <person name="Durkin A.S."/>
            <person name="Madupu R."/>
            <person name="Torralba M."/>
            <person name="Gillis M."/>
            <person name="Methe B."/>
            <person name="Sutton G."/>
            <person name="Nelson K.E."/>
        </authorList>
    </citation>
    <scope>NUCLEOTIDE SEQUENCE [LARGE SCALE GENOMIC DNA]</scope>
    <source>
        <strain evidence="3 4">ACS-146-V-Sch2b</strain>
    </source>
</reference>
<evidence type="ECO:0000256" key="2">
    <source>
        <dbReference type="SAM" id="SignalP"/>
    </source>
</evidence>
<feature type="transmembrane region" description="Helical" evidence="1">
    <location>
        <begin position="148"/>
        <end position="169"/>
    </location>
</feature>
<sequence length="387" mass="43292">MKKLFARMSGVFSIAFLVFSTHAGGGFASGNQTNTYFIRFGWPGIIGAVLAMILLNWTFKEAIVMYNSRGLKSYKELFETLYHPFDKLEIVFEFFYYIMIVMAIASSISGSASTMYEFFGWDYGISVVAVSSFILIISIFGEKLVRRLGSFMGIIILFTSILIFIVGSIKGNFIHQISLNFYTEGFKNFKPALVSAFIYAGFQCVQIPSVISCSGVLKDEREASISMKISFFINTVALVLSCVMLLSWSNYYNSVEGGAIIPTLTATRAIGIGWMSKFYVASLIICLISTGLSIIFGFVSRFENSKKLSRIESLGLRRFGLALFVIILSMFISMAGFTNIIKYGYGYCGYIAISFIVIPFITVGYYKNKKYLQGDFQPKLLLVKIKN</sequence>
<keyword evidence="4" id="KW-1185">Reference proteome</keyword>
<keyword evidence="1" id="KW-0472">Membrane</keyword>
<dbReference type="InterPro" id="IPR038728">
    <property type="entry name" value="YkvI-like"/>
</dbReference>
<feature type="transmembrane region" description="Helical" evidence="1">
    <location>
        <begin position="319"/>
        <end position="338"/>
    </location>
</feature>
<feature type="transmembrane region" description="Helical" evidence="1">
    <location>
        <begin position="196"/>
        <end position="217"/>
    </location>
</feature>